<keyword evidence="1" id="KW-0732">Signal</keyword>
<evidence type="ECO:0000313" key="3">
    <source>
        <dbReference type="EMBL" id="SDK57562.1"/>
    </source>
</evidence>
<keyword evidence="4" id="KW-1185">Reference proteome</keyword>
<protein>
    <submittedName>
        <fullName evidence="3">Chaperone of endosialidase</fullName>
    </submittedName>
</protein>
<dbReference type="InterPro" id="IPR011049">
    <property type="entry name" value="Serralysin-like_metalloprot_C"/>
</dbReference>
<dbReference type="STRING" id="1128970.SAMN04487935_3678"/>
<feature type="signal peptide" evidence="1">
    <location>
        <begin position="1"/>
        <end position="17"/>
    </location>
</feature>
<organism evidence="3 4">
    <name type="scientific">Flavobacterium noncentrifugens</name>
    <dbReference type="NCBI Taxonomy" id="1128970"/>
    <lineage>
        <taxon>Bacteria</taxon>
        <taxon>Pseudomonadati</taxon>
        <taxon>Bacteroidota</taxon>
        <taxon>Flavobacteriia</taxon>
        <taxon>Flavobacteriales</taxon>
        <taxon>Flavobacteriaceae</taxon>
        <taxon>Flavobacterium</taxon>
    </lineage>
</organism>
<dbReference type="AlphaFoldDB" id="A0A1G9D0W9"/>
<dbReference type="EMBL" id="FNEZ01000008">
    <property type="protein sequence ID" value="SDK57562.1"/>
    <property type="molecule type" value="Genomic_DNA"/>
</dbReference>
<dbReference type="Gene3D" id="2.150.10.10">
    <property type="entry name" value="Serralysin-like metalloprotease, C-terminal"/>
    <property type="match status" value="2"/>
</dbReference>
<gene>
    <name evidence="3" type="ORF">SAMN04487935_3678</name>
</gene>
<feature type="chain" id="PRO_5011758826" evidence="1">
    <location>
        <begin position="18"/>
        <end position="653"/>
    </location>
</feature>
<evidence type="ECO:0000256" key="1">
    <source>
        <dbReference type="SAM" id="SignalP"/>
    </source>
</evidence>
<dbReference type="Pfam" id="PF13884">
    <property type="entry name" value="Peptidase_S74"/>
    <property type="match status" value="1"/>
</dbReference>
<feature type="domain" description="Peptidase S74" evidence="2">
    <location>
        <begin position="511"/>
        <end position="622"/>
    </location>
</feature>
<evidence type="ECO:0000259" key="2">
    <source>
        <dbReference type="PROSITE" id="PS51688"/>
    </source>
</evidence>
<proteinExistence type="predicted"/>
<evidence type="ECO:0000313" key="4">
    <source>
        <dbReference type="Proteomes" id="UP000199580"/>
    </source>
</evidence>
<dbReference type="Proteomes" id="UP000199580">
    <property type="component" value="Unassembled WGS sequence"/>
</dbReference>
<accession>A0A1G9D0W9</accession>
<dbReference type="RefSeq" id="WP_091399095.1">
    <property type="nucleotide sequence ID" value="NZ_BKAI01000016.1"/>
</dbReference>
<dbReference type="InterPro" id="IPR030392">
    <property type="entry name" value="S74_ICA"/>
</dbReference>
<reference evidence="3 4" key="1">
    <citation type="submission" date="2016-10" db="EMBL/GenBank/DDBJ databases">
        <authorList>
            <person name="de Groot N.N."/>
        </authorList>
    </citation>
    <scope>NUCLEOTIDE SEQUENCE [LARGE SCALE GENOMIC DNA]</scope>
    <source>
        <strain evidence="3 4">CGMCC 1.10076</strain>
    </source>
</reference>
<name>A0A1G9D0W9_9FLAO</name>
<dbReference type="PROSITE" id="PS51688">
    <property type="entry name" value="ICA"/>
    <property type="match status" value="1"/>
</dbReference>
<sequence>MRKFCFLLIFFANQLNAQVGINTTTPLSTLDIRANDPANPTNADGLMIPRVDSFPFPFPTASQQGMLIYLTTTFGLSPPGFYFWDNIFNSWLPVGGRNWKLGGNTDLLATDFIGSMNQMDIKFKRYNIGSGIISEFNTAFGYNSLNNTIFSYSNCSAFGAGAMSNHAGTSNTAIGANALQSYGDSSYNTAIGNESQAASGFASNHNTSVGYRTLAVLTVNGNDNVAIGSLVLGKLTAGNSNVAVGSKAFENLQNGFDNTAIGYKAMNLATGTNGSTAIGSRALEQNMFGNYNTAVGYIALNTNNGSNNTAIGYQSLSQNNGGSDNTAVGSNAMLQAQGFENTAVGKDALYSNANGNRNTAVGKDALYMNNLGQDNTAVGNSALKNNNVNQNSAFGKNALLNNDFGTNNNAFGFSSLLDNTSGNNNVSMGSYALGQNQTASGNTAIGNFALAYHINGDDNTAIGNNAFSGNGNFSNSTAIGANSDITANKQVRIGDSNVTSIGGFSDWTNISDGRFKMDVKANVPGLAFIGKLRPVTYHLNMQAINAFRKHSNSSENRNELQTGFIAQEVEQAAIDSGFDFSGVDRPKNDSDYYGLRYAQFVVPLVKAVQEQQQIIEKQQREIELLKLQVNQNDYTQQAVLQRLAALEQKALRD</sequence>
<dbReference type="OrthoDB" id="1488700at2"/>